<accession>A0A8C5D1Q8</accession>
<evidence type="ECO:0000256" key="1">
    <source>
        <dbReference type="SAM" id="MobiDB-lite"/>
    </source>
</evidence>
<name>A0A8C5D1Q8_GOUWI</name>
<dbReference type="OrthoDB" id="429991at2759"/>
<dbReference type="Proteomes" id="UP000694680">
    <property type="component" value="Chromosome 6"/>
</dbReference>
<reference evidence="2" key="2">
    <citation type="submission" date="2025-08" db="UniProtKB">
        <authorList>
            <consortium name="Ensembl"/>
        </authorList>
    </citation>
    <scope>IDENTIFICATION</scope>
</reference>
<dbReference type="RefSeq" id="XP_028306853.1">
    <property type="nucleotide sequence ID" value="XM_028451052.1"/>
</dbReference>
<dbReference type="PANTHER" id="PTHR21580:SF28">
    <property type="entry name" value="BOREALIN N-TERMINAL DOMAIN-CONTAINING PROTEIN-RELATED"/>
    <property type="match status" value="1"/>
</dbReference>
<evidence type="ECO:0000313" key="3">
    <source>
        <dbReference type="Proteomes" id="UP000694680"/>
    </source>
</evidence>
<protein>
    <submittedName>
        <fullName evidence="2">Outer dense fiber protein 3-B-like</fullName>
    </submittedName>
</protein>
<sequence>MNCEEAYVGTWRPHKPKGPIGAHYKGPGPKYLLPSLTGNLKHDVTKHRAPMYSIGKRPKELDWSHSPGPKYALPSNIGMAGQGCAPAFSLKSRPKDQESLNVPGPGHYDVQKGKAILYPKPPSFSLYGRGKEGCDNLVPGPATYNLPPLLGPNIVSKPSAPAVSLRSRDIKGSVYGNINKTPGPATYGASDTNICGYKAPRFSMCGRNYPPKGGTKTPAPTAHYPEHVTIATEKAPSYTFGLRHSEYITPFRENVTGTEE</sequence>
<feature type="region of interest" description="Disordered" evidence="1">
    <location>
        <begin position="1"/>
        <end position="23"/>
    </location>
</feature>
<evidence type="ECO:0000313" key="2">
    <source>
        <dbReference type="Ensembl" id="ENSGWIP00000000855.1"/>
    </source>
</evidence>
<dbReference type="GO" id="GO:0005856">
    <property type="term" value="C:cytoskeleton"/>
    <property type="evidence" value="ECO:0007669"/>
    <property type="project" value="TreeGrafter"/>
</dbReference>
<dbReference type="Pfam" id="PF07004">
    <property type="entry name" value="SHIPPO-rpt"/>
    <property type="match status" value="4"/>
</dbReference>
<dbReference type="AlphaFoldDB" id="A0A8C5D1Q8"/>
<dbReference type="Ensembl" id="ENSGWIT00000000928.1">
    <property type="protein sequence ID" value="ENSGWIP00000000855.1"/>
    <property type="gene ID" value="ENSGWIG00000000543.1"/>
</dbReference>
<dbReference type="PANTHER" id="PTHR21580">
    <property type="entry name" value="SHIPPO-1-RELATED"/>
    <property type="match status" value="1"/>
</dbReference>
<dbReference type="InterPro" id="IPR010736">
    <property type="entry name" value="SHIPPO-rpt"/>
</dbReference>
<keyword evidence="3" id="KW-1185">Reference proteome</keyword>
<dbReference type="InterPro" id="IPR051291">
    <property type="entry name" value="CIMAP"/>
</dbReference>
<gene>
    <name evidence="2" type="primary">LOC114465797</name>
</gene>
<reference evidence="2" key="3">
    <citation type="submission" date="2025-09" db="UniProtKB">
        <authorList>
            <consortium name="Ensembl"/>
        </authorList>
    </citation>
    <scope>IDENTIFICATION</scope>
</reference>
<organism evidence="2 3">
    <name type="scientific">Gouania willdenowi</name>
    <name type="common">Blunt-snouted clingfish</name>
    <name type="synonym">Lepadogaster willdenowi</name>
    <dbReference type="NCBI Taxonomy" id="441366"/>
    <lineage>
        <taxon>Eukaryota</taxon>
        <taxon>Metazoa</taxon>
        <taxon>Chordata</taxon>
        <taxon>Craniata</taxon>
        <taxon>Vertebrata</taxon>
        <taxon>Euteleostomi</taxon>
        <taxon>Actinopterygii</taxon>
        <taxon>Neopterygii</taxon>
        <taxon>Teleostei</taxon>
        <taxon>Neoteleostei</taxon>
        <taxon>Acanthomorphata</taxon>
        <taxon>Ovalentaria</taxon>
        <taxon>Blenniimorphae</taxon>
        <taxon>Blenniiformes</taxon>
        <taxon>Gobiesocoidei</taxon>
        <taxon>Gobiesocidae</taxon>
        <taxon>Gobiesocinae</taxon>
        <taxon>Gouania</taxon>
    </lineage>
</organism>
<proteinExistence type="predicted"/>
<dbReference type="GeneID" id="114465797"/>
<reference evidence="2" key="1">
    <citation type="submission" date="2020-06" db="EMBL/GenBank/DDBJ databases">
        <authorList>
            <consortium name="Wellcome Sanger Institute Data Sharing"/>
        </authorList>
    </citation>
    <scope>NUCLEOTIDE SEQUENCE [LARGE SCALE GENOMIC DNA]</scope>
</reference>